<accession>A0A6J7J1K7</accession>
<organism evidence="2">
    <name type="scientific">freshwater metagenome</name>
    <dbReference type="NCBI Taxonomy" id="449393"/>
    <lineage>
        <taxon>unclassified sequences</taxon>
        <taxon>metagenomes</taxon>
        <taxon>ecological metagenomes</taxon>
    </lineage>
</organism>
<name>A0A6J7J1K7_9ZZZZ</name>
<evidence type="ECO:0000256" key="1">
    <source>
        <dbReference type="SAM" id="MobiDB-lite"/>
    </source>
</evidence>
<dbReference type="SUPFAM" id="SSF51604">
    <property type="entry name" value="Enolase C-terminal domain-like"/>
    <property type="match status" value="1"/>
</dbReference>
<reference evidence="2" key="1">
    <citation type="submission" date="2020-05" db="EMBL/GenBank/DDBJ databases">
        <authorList>
            <person name="Chiriac C."/>
            <person name="Salcher M."/>
            <person name="Ghai R."/>
            <person name="Kavagutti S V."/>
        </authorList>
    </citation>
    <scope>NUCLEOTIDE SEQUENCE</scope>
</reference>
<gene>
    <name evidence="2" type="ORF">UFOPK3674_01548</name>
</gene>
<dbReference type="Gene3D" id="3.20.20.120">
    <property type="entry name" value="Enolase-like C-terminal domain"/>
    <property type="match status" value="1"/>
</dbReference>
<proteinExistence type="predicted"/>
<dbReference type="AlphaFoldDB" id="A0A6J7J1K7"/>
<sequence length="355" mass="39090">MRLWETLAALPLIVEGYHLEPAEAHVSSGFLRRTTTIVLVGRGHEGRGEDVDYDGDDQIALQHAGPVQPLVGAWTLGDFCARVEELDLWPEPPRAPAAVPYRIWAYESAALDLALHQAGINLQETIAREPRPVSFVCSRRLEDWGPDAPPPDVRRVTALLERYPGLRLKLDPTPAWDDEVIATLAATGAVDTVDLKGFYEDSRAAGPPDPEFYTRIAEAFPDAWLEDPWLTPQTDATLRAHRPRITWDANMHSVADLDALPFAPRMVNVKPSRFGPLRELFHMYETCEARGIAMYGGGQFELGVGRGHIQLLASLFHPDGPNDVAPIGYNDPEPSDGLPSSPLPVGAHPTGMRWG</sequence>
<protein>
    <submittedName>
        <fullName evidence="2">Unannotated protein</fullName>
    </submittedName>
</protein>
<feature type="region of interest" description="Disordered" evidence="1">
    <location>
        <begin position="327"/>
        <end position="355"/>
    </location>
</feature>
<dbReference type="EMBL" id="CAFBMX010000007">
    <property type="protein sequence ID" value="CAB4936999.1"/>
    <property type="molecule type" value="Genomic_DNA"/>
</dbReference>
<dbReference type="InterPro" id="IPR036849">
    <property type="entry name" value="Enolase-like_C_sf"/>
</dbReference>
<evidence type="ECO:0000313" key="2">
    <source>
        <dbReference type="EMBL" id="CAB4936999.1"/>
    </source>
</evidence>